<dbReference type="Pfam" id="PF14299">
    <property type="entry name" value="PP2"/>
    <property type="match status" value="1"/>
</dbReference>
<evidence type="ECO:0000313" key="1">
    <source>
        <dbReference type="EMBL" id="KAH6820871.1"/>
    </source>
</evidence>
<accession>A0AAD4NZN6</accession>
<name>A0AAD4NZN6_PERFH</name>
<dbReference type="Proteomes" id="UP001190926">
    <property type="component" value="Unassembled WGS sequence"/>
</dbReference>
<dbReference type="PANTHER" id="PTHR32278">
    <property type="entry name" value="F-BOX DOMAIN-CONTAINING PROTEIN"/>
    <property type="match status" value="1"/>
</dbReference>
<reference evidence="1 2" key="1">
    <citation type="journal article" date="2021" name="Nat. Commun.">
        <title>Incipient diploidization of the medicinal plant Perilla within 10,000 years.</title>
        <authorList>
            <person name="Zhang Y."/>
            <person name="Shen Q."/>
            <person name="Leng L."/>
            <person name="Zhang D."/>
            <person name="Chen S."/>
            <person name="Shi Y."/>
            <person name="Ning Z."/>
            <person name="Chen S."/>
        </authorList>
    </citation>
    <scope>NUCLEOTIDE SEQUENCE [LARGE SCALE GENOMIC DNA]</scope>
    <source>
        <strain evidence="2">cv. PC099</strain>
    </source>
</reference>
<organism evidence="1 2">
    <name type="scientific">Perilla frutescens var. hirtella</name>
    <name type="common">Perilla citriodora</name>
    <name type="synonym">Perilla setoyensis</name>
    <dbReference type="NCBI Taxonomy" id="608512"/>
    <lineage>
        <taxon>Eukaryota</taxon>
        <taxon>Viridiplantae</taxon>
        <taxon>Streptophyta</taxon>
        <taxon>Embryophyta</taxon>
        <taxon>Tracheophyta</taxon>
        <taxon>Spermatophyta</taxon>
        <taxon>Magnoliopsida</taxon>
        <taxon>eudicotyledons</taxon>
        <taxon>Gunneridae</taxon>
        <taxon>Pentapetalae</taxon>
        <taxon>asterids</taxon>
        <taxon>lamiids</taxon>
        <taxon>Lamiales</taxon>
        <taxon>Lamiaceae</taxon>
        <taxon>Nepetoideae</taxon>
        <taxon>Elsholtzieae</taxon>
        <taxon>Perilla</taxon>
    </lineage>
</organism>
<protein>
    <submittedName>
        <fullName evidence="1">Uncharacterized protein</fullName>
    </submittedName>
</protein>
<keyword evidence="2" id="KW-1185">Reference proteome</keyword>
<comment type="caution">
    <text evidence="1">The sequence shown here is derived from an EMBL/GenBank/DDBJ whole genome shotgun (WGS) entry which is preliminary data.</text>
</comment>
<dbReference type="InterPro" id="IPR025886">
    <property type="entry name" value="PP2-like"/>
</dbReference>
<sequence length="252" mass="28709">MSKNYDNWERLVTAVVRRERDKKMALSHSRDPSISSTSSSLDLSFSLTSGSDHHQSLVIRERNESPMDFVGLKTMLPDKQEVVWISNSLKFFLDKKTGKTCFLVGAGATNLDMSSVYGSEHKKFRYSEVAQLLDSWKQYIRARIKTNRLSPETLYSAYLVFGFSEKHAEPQAVKSTITIFYGEAYCYFKKQDQIVNFEAGNCRSDGWLETQLGDFYIDLDTAGEVMVELMDTSECSFSGLIVQGIEFRPLET</sequence>
<dbReference type="PANTHER" id="PTHR32278:SF116">
    <property type="entry name" value="F-BOX PROTEIN PP2-B10-LIKE"/>
    <property type="match status" value="1"/>
</dbReference>
<dbReference type="EMBL" id="SDAM02002926">
    <property type="protein sequence ID" value="KAH6820871.1"/>
    <property type="molecule type" value="Genomic_DNA"/>
</dbReference>
<proteinExistence type="predicted"/>
<gene>
    <name evidence="1" type="ORF">C2S53_010213</name>
</gene>
<evidence type="ECO:0000313" key="2">
    <source>
        <dbReference type="Proteomes" id="UP001190926"/>
    </source>
</evidence>
<dbReference type="AlphaFoldDB" id="A0AAD4NZN6"/>